<dbReference type="EMBL" id="BQNB010008664">
    <property type="protein sequence ID" value="GJS52567.1"/>
    <property type="molecule type" value="Genomic_DNA"/>
</dbReference>
<keyword evidence="2" id="KW-1185">Reference proteome</keyword>
<evidence type="ECO:0000313" key="1">
    <source>
        <dbReference type="EMBL" id="GJS52567.1"/>
    </source>
</evidence>
<proteinExistence type="predicted"/>
<reference evidence="1" key="1">
    <citation type="journal article" date="2022" name="Int. J. Mol. Sci.">
        <title>Draft Genome of Tanacetum Coccineum: Genomic Comparison of Closely Related Tanacetum-Family Plants.</title>
        <authorList>
            <person name="Yamashiro T."/>
            <person name="Shiraishi A."/>
            <person name="Nakayama K."/>
            <person name="Satake H."/>
        </authorList>
    </citation>
    <scope>NUCLEOTIDE SEQUENCE</scope>
</reference>
<organism evidence="1 2">
    <name type="scientific">Tanacetum coccineum</name>
    <dbReference type="NCBI Taxonomy" id="301880"/>
    <lineage>
        <taxon>Eukaryota</taxon>
        <taxon>Viridiplantae</taxon>
        <taxon>Streptophyta</taxon>
        <taxon>Embryophyta</taxon>
        <taxon>Tracheophyta</taxon>
        <taxon>Spermatophyta</taxon>
        <taxon>Magnoliopsida</taxon>
        <taxon>eudicotyledons</taxon>
        <taxon>Gunneridae</taxon>
        <taxon>Pentapetalae</taxon>
        <taxon>asterids</taxon>
        <taxon>campanulids</taxon>
        <taxon>Asterales</taxon>
        <taxon>Asteraceae</taxon>
        <taxon>Asteroideae</taxon>
        <taxon>Anthemideae</taxon>
        <taxon>Anthemidinae</taxon>
        <taxon>Tanacetum</taxon>
    </lineage>
</organism>
<name>A0ABQ4WIC6_9ASTR</name>
<gene>
    <name evidence="1" type="ORF">Tco_0625929</name>
</gene>
<sequence>MVVMKFMHMTKRVIGDKESVIIQRIDDFEVVKKGFKRARGTSENFVKAKGSTGRQRSLVHLKLVVTFEVLIEKKKCFSSLRLDEVFNWVDVVFDGAFVVNAFWRRDYGSLIFLGRVIEEEAYGGKFMWKKLFEEGMKDGARGSDAEAWGRVEGDRSMTEVVSRMRSRHNRRSRDTGSPRYRDGAGCAVACASLHSIGDGGAVSADATRCGGGQLWGGGRRG</sequence>
<accession>A0ABQ4WIC6</accession>
<evidence type="ECO:0000313" key="2">
    <source>
        <dbReference type="Proteomes" id="UP001151760"/>
    </source>
</evidence>
<reference evidence="1" key="2">
    <citation type="submission" date="2022-01" db="EMBL/GenBank/DDBJ databases">
        <authorList>
            <person name="Yamashiro T."/>
            <person name="Shiraishi A."/>
            <person name="Satake H."/>
            <person name="Nakayama K."/>
        </authorList>
    </citation>
    <scope>NUCLEOTIDE SEQUENCE</scope>
</reference>
<dbReference type="Proteomes" id="UP001151760">
    <property type="component" value="Unassembled WGS sequence"/>
</dbReference>
<protein>
    <submittedName>
        <fullName evidence="1">Uncharacterized protein</fullName>
    </submittedName>
</protein>
<comment type="caution">
    <text evidence="1">The sequence shown here is derived from an EMBL/GenBank/DDBJ whole genome shotgun (WGS) entry which is preliminary data.</text>
</comment>